<dbReference type="Gene3D" id="1.20.1290.10">
    <property type="entry name" value="AhpD-like"/>
    <property type="match status" value="1"/>
</dbReference>
<proteinExistence type="predicted"/>
<keyword evidence="2" id="KW-1185">Reference proteome</keyword>
<organism evidence="1 2">
    <name type="scientific">Streptomyces hazeniae</name>
    <dbReference type="NCBI Taxonomy" id="3075538"/>
    <lineage>
        <taxon>Bacteria</taxon>
        <taxon>Bacillati</taxon>
        <taxon>Actinomycetota</taxon>
        <taxon>Actinomycetes</taxon>
        <taxon>Kitasatosporales</taxon>
        <taxon>Streptomycetaceae</taxon>
        <taxon>Streptomyces</taxon>
    </lineage>
</organism>
<dbReference type="RefSeq" id="WP_311673631.1">
    <property type="nucleotide sequence ID" value="NZ_JAVREQ010000011.1"/>
</dbReference>
<evidence type="ECO:0000313" key="2">
    <source>
        <dbReference type="Proteomes" id="UP001183414"/>
    </source>
</evidence>
<evidence type="ECO:0000313" key="1">
    <source>
        <dbReference type="EMBL" id="MDT0379839.1"/>
    </source>
</evidence>
<dbReference type="SUPFAM" id="SSF69118">
    <property type="entry name" value="AhpD-like"/>
    <property type="match status" value="1"/>
</dbReference>
<name>A0ABU2NS77_9ACTN</name>
<dbReference type="EMBL" id="JAVREQ010000011">
    <property type="protein sequence ID" value="MDT0379839.1"/>
    <property type="molecule type" value="Genomic_DNA"/>
</dbReference>
<dbReference type="PANTHER" id="PTHR34846:SF10">
    <property type="entry name" value="CYTOPLASMIC PROTEIN"/>
    <property type="match status" value="1"/>
</dbReference>
<dbReference type="PANTHER" id="PTHR34846">
    <property type="entry name" value="4-CARBOXYMUCONOLACTONE DECARBOXYLASE FAMILY PROTEIN (AFU_ORTHOLOGUE AFUA_6G11590)"/>
    <property type="match status" value="1"/>
</dbReference>
<dbReference type="Proteomes" id="UP001183414">
    <property type="component" value="Unassembled WGS sequence"/>
</dbReference>
<comment type="caution">
    <text evidence="1">The sequence shown here is derived from an EMBL/GenBank/DDBJ whole genome shotgun (WGS) entry which is preliminary data.</text>
</comment>
<accession>A0ABU2NS77</accession>
<sequence length="189" mass="21407">MARISLDPPRTLTVRIARWYSHRTYGKVLDPISAMGHHPRALRDGGRFEQRLAGWKELDPALKHLAVMVSAVRIGCSWCVDFGHWDAAEKGLPMDKVQYVPEWREHRELFTERELLVMEFAEAMTETEPAVTDAMAAELVRRLGEPAFVELALMVAVENQRSRLNAALGLSGQGFSDRCEVPLRRSRPA</sequence>
<reference evidence="2" key="1">
    <citation type="submission" date="2023-07" db="EMBL/GenBank/DDBJ databases">
        <title>30 novel species of actinomycetes from the DSMZ collection.</title>
        <authorList>
            <person name="Nouioui I."/>
        </authorList>
    </citation>
    <scope>NUCLEOTIDE SEQUENCE [LARGE SCALE GENOMIC DNA]</scope>
    <source>
        <strain evidence="2">DSM 42041</strain>
    </source>
</reference>
<protein>
    <submittedName>
        <fullName evidence="1">Carboxymuconolactone decarboxylase family protein</fullName>
    </submittedName>
</protein>
<gene>
    <name evidence="1" type="ORF">RM572_13825</name>
</gene>
<dbReference type="InterPro" id="IPR029032">
    <property type="entry name" value="AhpD-like"/>
</dbReference>